<reference evidence="2" key="1">
    <citation type="submission" date="2024-04" db="EMBL/GenBank/DDBJ databases">
        <authorList>
            <person name="Shaw F."/>
            <person name="Minotto A."/>
        </authorList>
    </citation>
    <scope>NUCLEOTIDE SEQUENCE [LARGE SCALE GENOMIC DNA]</scope>
</reference>
<evidence type="ECO:0000313" key="1">
    <source>
        <dbReference type="EMBL" id="CAL1711841.1"/>
    </source>
</evidence>
<proteinExistence type="predicted"/>
<keyword evidence="2" id="KW-1185">Reference proteome</keyword>
<gene>
    <name evidence="1" type="ORF">GFSPODELE1_LOCUS8526</name>
</gene>
<name>A0ABP1DVJ8_9APHY</name>
<evidence type="ECO:0000313" key="2">
    <source>
        <dbReference type="Proteomes" id="UP001497453"/>
    </source>
</evidence>
<sequence length="156" mass="18007">MASSRHFSDMNFSSAYPDNNSTKELFLQAGGRKASDVPRHVLLFWWNNQSSNMREIVQLKGISGRYTYDHRVQMSSPTSEMNNERWSLGMATRAARNRIIEIAAAVPFNPRSTVNDCRVWMRLLLEAMVQEHIITQEKFDEIDRVQIPLPRPAPEV</sequence>
<accession>A0ABP1DVJ8</accession>
<protein>
    <submittedName>
        <fullName evidence="1">Uncharacterized protein</fullName>
    </submittedName>
</protein>
<dbReference type="Proteomes" id="UP001497453">
    <property type="component" value="Chromosome 6"/>
</dbReference>
<dbReference type="EMBL" id="OZ037949">
    <property type="protein sequence ID" value="CAL1711841.1"/>
    <property type="molecule type" value="Genomic_DNA"/>
</dbReference>
<organism evidence="1 2">
    <name type="scientific">Somion occarium</name>
    <dbReference type="NCBI Taxonomy" id="3059160"/>
    <lineage>
        <taxon>Eukaryota</taxon>
        <taxon>Fungi</taxon>
        <taxon>Dikarya</taxon>
        <taxon>Basidiomycota</taxon>
        <taxon>Agaricomycotina</taxon>
        <taxon>Agaricomycetes</taxon>
        <taxon>Polyporales</taxon>
        <taxon>Cerrenaceae</taxon>
        <taxon>Somion</taxon>
    </lineage>
</organism>